<protein>
    <submittedName>
        <fullName evidence="8">Biopolymer transport protein ExbD</fullName>
    </submittedName>
</protein>
<keyword evidence="9" id="KW-1185">Reference proteome</keyword>
<keyword evidence="7" id="KW-0813">Transport</keyword>
<keyword evidence="3" id="KW-1003">Cell membrane</keyword>
<comment type="similarity">
    <text evidence="2 7">Belongs to the ExbD/TolR family.</text>
</comment>
<dbReference type="Pfam" id="PF02472">
    <property type="entry name" value="ExbD"/>
    <property type="match status" value="1"/>
</dbReference>
<evidence type="ECO:0000256" key="6">
    <source>
        <dbReference type="ARBA" id="ARBA00023136"/>
    </source>
</evidence>
<dbReference type="OrthoDB" id="9801500at2"/>
<comment type="caution">
    <text evidence="8">The sequence shown here is derived from an EMBL/GenBank/DDBJ whole genome shotgun (WGS) entry which is preliminary data.</text>
</comment>
<reference evidence="8 9" key="1">
    <citation type="submission" date="2018-02" db="EMBL/GenBank/DDBJ databases">
        <title>Genomic Encyclopedia of Archaeal and Bacterial Type Strains, Phase II (KMG-II): from individual species to whole genera.</title>
        <authorList>
            <person name="Goeker M."/>
        </authorList>
    </citation>
    <scope>NUCLEOTIDE SEQUENCE [LARGE SCALE GENOMIC DNA]</scope>
    <source>
        <strain evidence="8 9">DSM 29526</strain>
    </source>
</reference>
<evidence type="ECO:0000256" key="2">
    <source>
        <dbReference type="ARBA" id="ARBA00005811"/>
    </source>
</evidence>
<keyword evidence="7" id="KW-0653">Protein transport</keyword>
<gene>
    <name evidence="8" type="ORF">CLV84_2493</name>
</gene>
<dbReference type="PANTHER" id="PTHR30558:SF3">
    <property type="entry name" value="BIOPOLYMER TRANSPORT PROTEIN EXBD-RELATED"/>
    <property type="match status" value="1"/>
</dbReference>
<dbReference type="Proteomes" id="UP000237662">
    <property type="component" value="Unassembled WGS sequence"/>
</dbReference>
<name>A0A2S6I3E2_9BACT</name>
<dbReference type="RefSeq" id="WP_104420084.1">
    <property type="nucleotide sequence ID" value="NZ_PTJC01000006.1"/>
</dbReference>
<evidence type="ECO:0000256" key="1">
    <source>
        <dbReference type="ARBA" id="ARBA00004162"/>
    </source>
</evidence>
<evidence type="ECO:0000256" key="4">
    <source>
        <dbReference type="ARBA" id="ARBA00022692"/>
    </source>
</evidence>
<evidence type="ECO:0000256" key="3">
    <source>
        <dbReference type="ARBA" id="ARBA00022475"/>
    </source>
</evidence>
<sequence>MAKTKTRDRMNNEINAGSMADIAFLLLIFFLVTTTIAEDKGILVKLPPWSDEEPDITKLKERNVFSVLVNADNQLLVRDEPARIGELRERAKEFIMNPANRPDLAEGPKNAIISLKNDRGTDYDTYLAVYNELKGAYDELWSELSQRRYGEPYSEEMPFAQRKAIRDEIPMVLSEAEPTNFGEEN</sequence>
<keyword evidence="4 7" id="KW-0812">Transmembrane</keyword>
<keyword evidence="6" id="KW-0472">Membrane</keyword>
<dbReference type="EMBL" id="PTJC01000006">
    <property type="protein sequence ID" value="PPK85591.1"/>
    <property type="molecule type" value="Genomic_DNA"/>
</dbReference>
<dbReference type="PANTHER" id="PTHR30558">
    <property type="entry name" value="EXBD MEMBRANE COMPONENT OF PMF-DRIVEN MACROMOLECULE IMPORT SYSTEM"/>
    <property type="match status" value="1"/>
</dbReference>
<dbReference type="GO" id="GO:0005886">
    <property type="term" value="C:plasma membrane"/>
    <property type="evidence" value="ECO:0007669"/>
    <property type="project" value="UniProtKB-SubCell"/>
</dbReference>
<dbReference type="AlphaFoldDB" id="A0A2S6I3E2"/>
<evidence type="ECO:0000256" key="7">
    <source>
        <dbReference type="RuleBase" id="RU003879"/>
    </source>
</evidence>
<comment type="subcellular location">
    <subcellularLocation>
        <location evidence="1">Cell membrane</location>
        <topology evidence="1">Single-pass membrane protein</topology>
    </subcellularLocation>
    <subcellularLocation>
        <location evidence="7">Cell membrane</location>
        <topology evidence="7">Single-pass type II membrane protein</topology>
    </subcellularLocation>
</comment>
<evidence type="ECO:0000256" key="5">
    <source>
        <dbReference type="ARBA" id="ARBA00022989"/>
    </source>
</evidence>
<evidence type="ECO:0000313" key="9">
    <source>
        <dbReference type="Proteomes" id="UP000237662"/>
    </source>
</evidence>
<organism evidence="8 9">
    <name type="scientific">Neolewinella xylanilytica</name>
    <dbReference type="NCBI Taxonomy" id="1514080"/>
    <lineage>
        <taxon>Bacteria</taxon>
        <taxon>Pseudomonadati</taxon>
        <taxon>Bacteroidota</taxon>
        <taxon>Saprospiria</taxon>
        <taxon>Saprospirales</taxon>
        <taxon>Lewinellaceae</taxon>
        <taxon>Neolewinella</taxon>
    </lineage>
</organism>
<dbReference type="GO" id="GO:0022857">
    <property type="term" value="F:transmembrane transporter activity"/>
    <property type="evidence" value="ECO:0007669"/>
    <property type="project" value="InterPro"/>
</dbReference>
<dbReference type="GO" id="GO:0015031">
    <property type="term" value="P:protein transport"/>
    <property type="evidence" value="ECO:0007669"/>
    <property type="project" value="UniProtKB-KW"/>
</dbReference>
<keyword evidence="5" id="KW-1133">Transmembrane helix</keyword>
<proteinExistence type="inferred from homology"/>
<dbReference type="InterPro" id="IPR003400">
    <property type="entry name" value="ExbD"/>
</dbReference>
<evidence type="ECO:0000313" key="8">
    <source>
        <dbReference type="EMBL" id="PPK85591.1"/>
    </source>
</evidence>
<accession>A0A2S6I3E2</accession>